<dbReference type="InterPro" id="IPR013549">
    <property type="entry name" value="DUF1731"/>
</dbReference>
<dbReference type="PANTHER" id="PTHR11092:SF0">
    <property type="entry name" value="EPIMERASE FAMILY PROTEIN SDR39U1"/>
    <property type="match status" value="1"/>
</dbReference>
<evidence type="ECO:0000313" key="5">
    <source>
        <dbReference type="Proteomes" id="UP001652504"/>
    </source>
</evidence>
<dbReference type="InterPro" id="IPR036291">
    <property type="entry name" value="NAD(P)-bd_dom_sf"/>
</dbReference>
<reference evidence="4 5" key="1">
    <citation type="submission" date="2022-10" db="EMBL/GenBank/DDBJ databases">
        <title>Aestuariibacter sp. AA17 isolated from Montipora capitata coral fragment.</title>
        <authorList>
            <person name="Emsley S.A."/>
            <person name="Pfannmuller K.M."/>
            <person name="Loughran R.M."/>
            <person name="Shlafstein M."/>
            <person name="Papke E."/>
            <person name="Saw J.H."/>
            <person name="Ushijima B."/>
            <person name="Videau P."/>
        </authorList>
    </citation>
    <scope>NUCLEOTIDE SEQUENCE [LARGE SCALE GENOMIC DNA]</scope>
    <source>
        <strain evidence="4 5">AA17</strain>
    </source>
</reference>
<protein>
    <submittedName>
        <fullName evidence="4">TIGR01777 family oxidoreductase</fullName>
    </submittedName>
</protein>
<dbReference type="CDD" id="cd05242">
    <property type="entry name" value="SDR_a8"/>
    <property type="match status" value="1"/>
</dbReference>
<comment type="caution">
    <text evidence="4">The sequence shown here is derived from an EMBL/GenBank/DDBJ whole genome shotgun (WGS) entry which is preliminary data.</text>
</comment>
<sequence length="299" mass="32832">MRVLITGATGLIGSHLIPHLQQQADLTALTRNVSRAEMALSNHNMQFISSLASLSNLNEFDAVINLAGEPIVNKRWTAAQKQRIEESRWGITQQLADLIRASTSPPSVLISGSAIGFYGRQGNEIIDEGFNSPHDEFSHQLCARWEQIALEAASENTRVCILRTGIVLSKKGGALSKMLLPFKLGLGGPMGTGNQYMSWIHIDDMISAILFLLSNADCEGVYNFTAPTPVTNSTFSKELARQLRRPCLLRTPSFALKLLMGEMSDLLLTGQRVVPKRLQEAGYPFKYPTLADALANLHL</sequence>
<dbReference type="Pfam" id="PF01370">
    <property type="entry name" value="Epimerase"/>
    <property type="match status" value="1"/>
</dbReference>
<evidence type="ECO:0000259" key="3">
    <source>
        <dbReference type="Pfam" id="PF08338"/>
    </source>
</evidence>
<comment type="similarity">
    <text evidence="1">Belongs to the NAD(P)-dependent epimerase/dehydratase family. SDR39U1 subfamily.</text>
</comment>
<dbReference type="PANTHER" id="PTHR11092">
    <property type="entry name" value="SUGAR NUCLEOTIDE EPIMERASE RELATED"/>
    <property type="match status" value="1"/>
</dbReference>
<dbReference type="Proteomes" id="UP001652504">
    <property type="component" value="Unassembled WGS sequence"/>
</dbReference>
<evidence type="ECO:0000256" key="1">
    <source>
        <dbReference type="ARBA" id="ARBA00009353"/>
    </source>
</evidence>
<dbReference type="EMBL" id="JAOWKX010000002">
    <property type="protein sequence ID" value="MCV2883848.1"/>
    <property type="molecule type" value="Genomic_DNA"/>
</dbReference>
<evidence type="ECO:0000259" key="2">
    <source>
        <dbReference type="Pfam" id="PF01370"/>
    </source>
</evidence>
<dbReference type="Gene3D" id="3.40.50.720">
    <property type="entry name" value="NAD(P)-binding Rossmann-like Domain"/>
    <property type="match status" value="1"/>
</dbReference>
<keyword evidence="5" id="KW-1185">Reference proteome</keyword>
<proteinExistence type="inferred from homology"/>
<dbReference type="InterPro" id="IPR010099">
    <property type="entry name" value="SDR39U1"/>
</dbReference>
<feature type="domain" description="NAD-dependent epimerase/dehydratase" evidence="2">
    <location>
        <begin position="3"/>
        <end position="223"/>
    </location>
</feature>
<accession>A0ABT3A573</accession>
<dbReference type="NCBIfam" id="TIGR01777">
    <property type="entry name" value="yfcH"/>
    <property type="match status" value="1"/>
</dbReference>
<dbReference type="Pfam" id="PF08338">
    <property type="entry name" value="DUF1731"/>
    <property type="match status" value="1"/>
</dbReference>
<organism evidence="4 5">
    <name type="scientific">Fluctibacter corallii</name>
    <dbReference type="NCBI Taxonomy" id="2984329"/>
    <lineage>
        <taxon>Bacteria</taxon>
        <taxon>Pseudomonadati</taxon>
        <taxon>Pseudomonadota</taxon>
        <taxon>Gammaproteobacteria</taxon>
        <taxon>Alteromonadales</taxon>
        <taxon>Alteromonadaceae</taxon>
        <taxon>Fluctibacter</taxon>
    </lineage>
</organism>
<gene>
    <name evidence="4" type="ORF">OE749_03975</name>
</gene>
<dbReference type="InterPro" id="IPR001509">
    <property type="entry name" value="Epimerase_deHydtase"/>
</dbReference>
<feature type="domain" description="DUF1731" evidence="3">
    <location>
        <begin position="251"/>
        <end position="297"/>
    </location>
</feature>
<dbReference type="SUPFAM" id="SSF51735">
    <property type="entry name" value="NAD(P)-binding Rossmann-fold domains"/>
    <property type="match status" value="1"/>
</dbReference>
<evidence type="ECO:0000313" key="4">
    <source>
        <dbReference type="EMBL" id="MCV2883848.1"/>
    </source>
</evidence>
<dbReference type="RefSeq" id="WP_263711060.1">
    <property type="nucleotide sequence ID" value="NZ_JAOWKX010000002.1"/>
</dbReference>
<name>A0ABT3A573_9ALTE</name>